<organism evidence="1 2">
    <name type="scientific">Faecalitalea cylindroides</name>
    <dbReference type="NCBI Taxonomy" id="39483"/>
    <lineage>
        <taxon>Bacteria</taxon>
        <taxon>Bacillati</taxon>
        <taxon>Bacillota</taxon>
        <taxon>Erysipelotrichia</taxon>
        <taxon>Erysipelotrichales</taxon>
        <taxon>Erysipelotrichaceae</taxon>
        <taxon>Faecalitalea</taxon>
    </lineage>
</organism>
<gene>
    <name evidence="1" type="ORF">B5F14_02800</name>
</gene>
<dbReference type="Proteomes" id="UP000195447">
    <property type="component" value="Unassembled WGS sequence"/>
</dbReference>
<dbReference type="RefSeq" id="WP_087158294.1">
    <property type="nucleotide sequence ID" value="NZ_NFKM01000003.1"/>
</dbReference>
<evidence type="ECO:0000313" key="2">
    <source>
        <dbReference type="Proteomes" id="UP000195447"/>
    </source>
</evidence>
<reference evidence="2" key="1">
    <citation type="submission" date="2017-04" db="EMBL/GenBank/DDBJ databases">
        <title>Function of individual gut microbiota members based on whole genome sequencing of pure cultures obtained from chicken caecum.</title>
        <authorList>
            <person name="Medvecky M."/>
            <person name="Cejkova D."/>
            <person name="Polansky O."/>
            <person name="Karasova D."/>
            <person name="Kubasova T."/>
            <person name="Cizek A."/>
            <person name="Rychlik I."/>
        </authorList>
    </citation>
    <scope>NUCLEOTIDE SEQUENCE [LARGE SCALE GENOMIC DNA]</scope>
    <source>
        <strain evidence="2">An178</strain>
    </source>
</reference>
<keyword evidence="2" id="KW-1185">Reference proteome</keyword>
<name>A0A1Y4LY86_9FIRM</name>
<protein>
    <submittedName>
        <fullName evidence="1">Uncharacterized protein</fullName>
    </submittedName>
</protein>
<accession>A0A1Y4LY86</accession>
<evidence type="ECO:0000313" key="1">
    <source>
        <dbReference type="EMBL" id="OUP61537.1"/>
    </source>
</evidence>
<dbReference type="AlphaFoldDB" id="A0A1Y4LY86"/>
<comment type="caution">
    <text evidence="1">The sequence shown here is derived from an EMBL/GenBank/DDBJ whole genome shotgun (WGS) entry which is preliminary data.</text>
</comment>
<sequence>MLEIGGDFENHIINDFGFVRMKEWTNEFRIPCHIESTNNIGIKQWHHLKSGADSEKTMASIRLTAAARLAPLNIPEVAEFINDDDMELERIGTREDTPSIPNGHSTGGRIITLSLSRLKFIYYLMLKK</sequence>
<proteinExistence type="predicted"/>
<dbReference type="EMBL" id="NFKM01000003">
    <property type="protein sequence ID" value="OUP61537.1"/>
    <property type="molecule type" value="Genomic_DNA"/>
</dbReference>